<dbReference type="Gene3D" id="3.90.25.10">
    <property type="entry name" value="UDP-galactose 4-epimerase, domain 1"/>
    <property type="match status" value="1"/>
</dbReference>
<dbReference type="GO" id="GO:0032580">
    <property type="term" value="C:Golgi cisterna membrane"/>
    <property type="evidence" value="ECO:0007669"/>
    <property type="project" value="UniProtKB-SubCell"/>
</dbReference>
<dbReference type="PANTHER" id="PTHR43078">
    <property type="entry name" value="UDP-GLUCURONIC ACID DECARBOXYLASE-RELATED"/>
    <property type="match status" value="1"/>
</dbReference>
<keyword evidence="9" id="KW-1133">Transmembrane helix</keyword>
<evidence type="ECO:0000256" key="1">
    <source>
        <dbReference type="ARBA" id="ARBA00001911"/>
    </source>
</evidence>
<evidence type="ECO:0000259" key="14">
    <source>
        <dbReference type="Pfam" id="PF16363"/>
    </source>
</evidence>
<comment type="caution">
    <text evidence="15">The sequence shown here is derived from an EMBL/GenBank/DDBJ whole genome shotgun (WGS) entry which is preliminary data.</text>
</comment>
<feature type="domain" description="NAD(P)-binding" evidence="14">
    <location>
        <begin position="27"/>
        <end position="129"/>
    </location>
</feature>
<evidence type="ECO:0000256" key="8">
    <source>
        <dbReference type="ARBA" id="ARBA00022968"/>
    </source>
</evidence>
<dbReference type="InterPro" id="IPR044516">
    <property type="entry name" value="UXS-like"/>
</dbReference>
<comment type="subcellular location">
    <subcellularLocation>
        <location evidence="2">Golgi apparatus</location>
        <location evidence="2">Golgi stack membrane</location>
        <topology evidence="2">Single-pass type II membrane protein</topology>
    </subcellularLocation>
</comment>
<gene>
    <name evidence="15" type="ORF">S06H3_42700</name>
</gene>
<dbReference type="Pfam" id="PF16363">
    <property type="entry name" value="GDP_Man_Dehyd"/>
    <property type="match status" value="1"/>
</dbReference>
<dbReference type="PANTHER" id="PTHR43078:SF6">
    <property type="entry name" value="UDP-GLUCURONIC ACID DECARBOXYLASE 1"/>
    <property type="match status" value="1"/>
</dbReference>
<reference evidence="15" key="1">
    <citation type="journal article" date="2014" name="Front. Microbiol.">
        <title>High frequency of phylogenetically diverse reductive dehalogenase-homologous genes in deep subseafloor sedimentary metagenomes.</title>
        <authorList>
            <person name="Kawai M."/>
            <person name="Futagami T."/>
            <person name="Toyoda A."/>
            <person name="Takaki Y."/>
            <person name="Nishi S."/>
            <person name="Hori S."/>
            <person name="Arai W."/>
            <person name="Tsubouchi T."/>
            <person name="Morono Y."/>
            <person name="Uchiyama I."/>
            <person name="Ito T."/>
            <person name="Fujiyama A."/>
            <person name="Inagaki F."/>
            <person name="Takami H."/>
        </authorList>
    </citation>
    <scope>NUCLEOTIDE SEQUENCE</scope>
    <source>
        <strain evidence="15">Expedition CK06-06</strain>
    </source>
</reference>
<dbReference type="GO" id="GO:0070403">
    <property type="term" value="F:NAD+ binding"/>
    <property type="evidence" value="ECO:0007669"/>
    <property type="project" value="InterPro"/>
</dbReference>
<comment type="similarity">
    <text evidence="4">Belongs to the NAD(P)-dependent epimerase/dehydratase family. UDP-glucuronic acid decarboxylase subfamily.</text>
</comment>
<dbReference type="GO" id="GO:0048040">
    <property type="term" value="F:UDP-glucuronate decarboxylase activity"/>
    <property type="evidence" value="ECO:0007669"/>
    <property type="project" value="UniProtKB-EC"/>
</dbReference>
<keyword evidence="11" id="KW-0333">Golgi apparatus</keyword>
<keyword evidence="13" id="KW-0456">Lyase</keyword>
<evidence type="ECO:0000256" key="2">
    <source>
        <dbReference type="ARBA" id="ARBA00004447"/>
    </source>
</evidence>
<accession>X1NAZ5</accession>
<keyword evidence="8" id="KW-0735">Signal-anchor</keyword>
<dbReference type="PRINTS" id="PR01713">
    <property type="entry name" value="NUCEPIMERASE"/>
</dbReference>
<organism evidence="15">
    <name type="scientific">marine sediment metagenome</name>
    <dbReference type="NCBI Taxonomy" id="412755"/>
    <lineage>
        <taxon>unclassified sequences</taxon>
        <taxon>metagenomes</taxon>
        <taxon>ecological metagenomes</taxon>
    </lineage>
</organism>
<comment type="cofactor">
    <cofactor evidence="1">
        <name>NAD(+)</name>
        <dbReference type="ChEBI" id="CHEBI:57540"/>
    </cofactor>
</comment>
<evidence type="ECO:0000256" key="11">
    <source>
        <dbReference type="ARBA" id="ARBA00023034"/>
    </source>
</evidence>
<evidence type="ECO:0000256" key="12">
    <source>
        <dbReference type="ARBA" id="ARBA00023136"/>
    </source>
</evidence>
<dbReference type="GO" id="GO:0042732">
    <property type="term" value="P:D-xylose metabolic process"/>
    <property type="evidence" value="ECO:0007669"/>
    <property type="project" value="InterPro"/>
</dbReference>
<dbReference type="AlphaFoldDB" id="X1NAZ5"/>
<evidence type="ECO:0000256" key="6">
    <source>
        <dbReference type="ARBA" id="ARBA00022692"/>
    </source>
</evidence>
<protein>
    <recommendedName>
        <fullName evidence="5">UDP-glucuronate decarboxylase</fullName>
        <ecNumber evidence="5">4.1.1.35</ecNumber>
    </recommendedName>
</protein>
<evidence type="ECO:0000256" key="5">
    <source>
        <dbReference type="ARBA" id="ARBA00012290"/>
    </source>
</evidence>
<feature type="non-terminal residue" evidence="15">
    <location>
        <position position="1"/>
    </location>
</feature>
<dbReference type="InterPro" id="IPR016040">
    <property type="entry name" value="NAD(P)-bd_dom"/>
</dbReference>
<dbReference type="EC" id="4.1.1.35" evidence="5"/>
<dbReference type="InterPro" id="IPR036291">
    <property type="entry name" value="NAD(P)-bd_dom_sf"/>
</dbReference>
<sequence length="152" mass="17305">GEVYTAFDPLKGKAPAHLVMKTLRYPDERFVMWGDGKQTRSFLYIDDCIEGILRLFESDHDKPLNIGSDRLVTMNEMVKILAKISGKDIKVGHDLTKPQGVRGRNADLTLVKEVLGWEPKISLEDGLRRLYNWTQERLPDIEEVLVSTAHGK</sequence>
<evidence type="ECO:0000256" key="9">
    <source>
        <dbReference type="ARBA" id="ARBA00022989"/>
    </source>
</evidence>
<evidence type="ECO:0000256" key="7">
    <source>
        <dbReference type="ARBA" id="ARBA00022793"/>
    </source>
</evidence>
<evidence type="ECO:0000256" key="10">
    <source>
        <dbReference type="ARBA" id="ARBA00023027"/>
    </source>
</evidence>
<keyword evidence="12" id="KW-0472">Membrane</keyword>
<keyword evidence="7" id="KW-0210">Decarboxylase</keyword>
<evidence type="ECO:0000313" key="15">
    <source>
        <dbReference type="EMBL" id="GAI40808.1"/>
    </source>
</evidence>
<comment type="pathway">
    <text evidence="3">Nucleotide-sugar biosynthesis; UDP-alpha-D-xylose biosynthesis; UDP-alpha-D-xylose from UDP-alpha-D-glucuronate: step 1/1.</text>
</comment>
<dbReference type="SUPFAM" id="SSF51735">
    <property type="entry name" value="NAD(P)-binding Rossmann-fold domains"/>
    <property type="match status" value="1"/>
</dbReference>
<dbReference type="EMBL" id="BARV01026428">
    <property type="protein sequence ID" value="GAI40808.1"/>
    <property type="molecule type" value="Genomic_DNA"/>
</dbReference>
<dbReference type="Gene3D" id="3.40.50.720">
    <property type="entry name" value="NAD(P)-binding Rossmann-like Domain"/>
    <property type="match status" value="1"/>
</dbReference>
<name>X1NAZ5_9ZZZZ</name>
<evidence type="ECO:0000256" key="13">
    <source>
        <dbReference type="ARBA" id="ARBA00023239"/>
    </source>
</evidence>
<keyword evidence="10" id="KW-0520">NAD</keyword>
<proteinExistence type="inferred from homology"/>
<evidence type="ECO:0000256" key="3">
    <source>
        <dbReference type="ARBA" id="ARBA00005100"/>
    </source>
</evidence>
<evidence type="ECO:0000256" key="4">
    <source>
        <dbReference type="ARBA" id="ARBA00007505"/>
    </source>
</evidence>
<keyword evidence="6" id="KW-0812">Transmembrane</keyword>